<dbReference type="RefSeq" id="WP_066245587.1">
    <property type="nucleotide sequence ID" value="NZ_LRFC01000038.1"/>
</dbReference>
<feature type="domain" description="Protein kinase" evidence="2">
    <location>
        <begin position="28"/>
        <end position="272"/>
    </location>
</feature>
<dbReference type="InterPro" id="IPR011009">
    <property type="entry name" value="Kinase-like_dom_sf"/>
</dbReference>
<protein>
    <recommendedName>
        <fullName evidence="2">Protein kinase domain-containing protein</fullName>
    </recommendedName>
</protein>
<dbReference type="InterPro" id="IPR017441">
    <property type="entry name" value="Protein_kinase_ATP_BS"/>
</dbReference>
<dbReference type="Proteomes" id="UP000076567">
    <property type="component" value="Unassembled WGS sequence"/>
</dbReference>
<dbReference type="GO" id="GO:0004713">
    <property type="term" value="F:protein tyrosine kinase activity"/>
    <property type="evidence" value="ECO:0007669"/>
    <property type="project" value="InterPro"/>
</dbReference>
<name>A0A163PZ12_9BACL</name>
<organism evidence="3 4">
    <name type="scientific">Fictibacillus phosphorivorans</name>
    <dbReference type="NCBI Taxonomy" id="1221500"/>
    <lineage>
        <taxon>Bacteria</taxon>
        <taxon>Bacillati</taxon>
        <taxon>Bacillota</taxon>
        <taxon>Bacilli</taxon>
        <taxon>Bacillales</taxon>
        <taxon>Fictibacillaceae</taxon>
        <taxon>Fictibacillus</taxon>
    </lineage>
</organism>
<dbReference type="InterPro" id="IPR020635">
    <property type="entry name" value="Tyr_kinase_cat_dom"/>
</dbReference>
<dbReference type="GO" id="GO:0005524">
    <property type="term" value="F:ATP binding"/>
    <property type="evidence" value="ECO:0007669"/>
    <property type="project" value="UniProtKB-UniRule"/>
</dbReference>
<proteinExistence type="predicted"/>
<evidence type="ECO:0000259" key="2">
    <source>
        <dbReference type="PROSITE" id="PS50011"/>
    </source>
</evidence>
<accession>A0A163PZ12</accession>
<dbReference type="SUPFAM" id="SSF56112">
    <property type="entry name" value="Protein kinase-like (PK-like)"/>
    <property type="match status" value="1"/>
</dbReference>
<dbReference type="EMBL" id="LRFC01000038">
    <property type="protein sequence ID" value="KZE64336.1"/>
    <property type="molecule type" value="Genomic_DNA"/>
</dbReference>
<gene>
    <name evidence="3" type="ORF">AWM68_14725</name>
</gene>
<comment type="caution">
    <text evidence="3">The sequence shown here is derived from an EMBL/GenBank/DDBJ whole genome shotgun (WGS) entry which is preliminary data.</text>
</comment>
<dbReference type="Gene3D" id="1.10.510.10">
    <property type="entry name" value="Transferase(Phosphotransferase) domain 1"/>
    <property type="match status" value="1"/>
</dbReference>
<dbReference type="PROSITE" id="PS00107">
    <property type="entry name" value="PROTEIN_KINASE_ATP"/>
    <property type="match status" value="1"/>
</dbReference>
<evidence type="ECO:0000256" key="1">
    <source>
        <dbReference type="PROSITE-ProRule" id="PRU10141"/>
    </source>
</evidence>
<evidence type="ECO:0000313" key="4">
    <source>
        <dbReference type="Proteomes" id="UP000076567"/>
    </source>
</evidence>
<dbReference type="InterPro" id="IPR000719">
    <property type="entry name" value="Prot_kinase_dom"/>
</dbReference>
<dbReference type="OrthoDB" id="9788659at2"/>
<dbReference type="AlphaFoldDB" id="A0A163PZ12"/>
<dbReference type="Pfam" id="PF00069">
    <property type="entry name" value="Pkinase"/>
    <property type="match status" value="1"/>
</dbReference>
<keyword evidence="1" id="KW-0547">Nucleotide-binding</keyword>
<dbReference type="SMART" id="SM00219">
    <property type="entry name" value="TyrKc"/>
    <property type="match status" value="1"/>
</dbReference>
<keyword evidence="4" id="KW-1185">Reference proteome</keyword>
<dbReference type="PROSITE" id="PS50011">
    <property type="entry name" value="PROTEIN_KINASE_DOM"/>
    <property type="match status" value="1"/>
</dbReference>
<evidence type="ECO:0000313" key="3">
    <source>
        <dbReference type="EMBL" id="KZE64336.1"/>
    </source>
</evidence>
<keyword evidence="1" id="KW-0067">ATP-binding</keyword>
<feature type="binding site" evidence="1">
    <location>
        <position position="57"/>
    </location>
    <ligand>
        <name>ATP</name>
        <dbReference type="ChEBI" id="CHEBI:30616"/>
    </ligand>
</feature>
<dbReference type="PANTHER" id="PTHR24347">
    <property type="entry name" value="SERINE/THREONINE-PROTEIN KINASE"/>
    <property type="match status" value="1"/>
</dbReference>
<sequence>MITEWWNGLQRLVYDRPLKAELLIHGRYKIKEVLGMGSYGITYIAFDIKKGDSIVLKQLRKTKAKTDSGIRSFQRETQMLKVLEQHEHVPNLLDEFQNEHGFFIVMEWVKGDTFEDMIFRDQKTYSEKETIHILLELLNIVENFHQKGIIHRDLRIPNIILRDGKLHIIDFGLACFVTDEEFQDLNDHPEKLRMRAVSVKSDLFALGHFALFLLYSSYEPQSKKERSWEEELEISPSLKSILRKMLQLDEPFQSVISVKTAITSMHVKAKRP</sequence>
<reference evidence="4" key="1">
    <citation type="submission" date="2016-01" db="EMBL/GenBank/DDBJ databases">
        <title>Draft genome of Chromobacterium sp. F49.</title>
        <authorList>
            <person name="Hong K.W."/>
        </authorList>
    </citation>
    <scope>NUCLEOTIDE SEQUENCE [LARGE SCALE GENOMIC DNA]</scope>
    <source>
        <strain evidence="4">P7IIIA</strain>
    </source>
</reference>